<dbReference type="AlphaFoldDB" id="A0AAV0YP72"/>
<evidence type="ECO:0000259" key="3">
    <source>
        <dbReference type="Pfam" id="PF11250"/>
    </source>
</evidence>
<feature type="domain" description="FAF" evidence="3">
    <location>
        <begin position="151"/>
        <end position="203"/>
    </location>
</feature>
<gene>
    <name evidence="4" type="ORF">VFH_I290960</name>
</gene>
<proteinExistence type="inferred from homology"/>
<name>A0AAV0YP72_VICFA</name>
<feature type="compositionally biased region" description="Acidic residues" evidence="2">
    <location>
        <begin position="206"/>
        <end position="227"/>
    </location>
</feature>
<dbReference type="InterPro" id="IPR021410">
    <property type="entry name" value="FAF"/>
</dbReference>
<dbReference type="PANTHER" id="PTHR33155">
    <property type="entry name" value="FANTASTIC FOUR-LIKE PROTEIN (DUF3049)"/>
    <property type="match status" value="1"/>
</dbReference>
<accession>A0AAV0YP72</accession>
<organism evidence="4 5">
    <name type="scientific">Vicia faba</name>
    <name type="common">Broad bean</name>
    <name type="synonym">Faba vulgaris</name>
    <dbReference type="NCBI Taxonomy" id="3906"/>
    <lineage>
        <taxon>Eukaryota</taxon>
        <taxon>Viridiplantae</taxon>
        <taxon>Streptophyta</taxon>
        <taxon>Embryophyta</taxon>
        <taxon>Tracheophyta</taxon>
        <taxon>Spermatophyta</taxon>
        <taxon>Magnoliopsida</taxon>
        <taxon>eudicotyledons</taxon>
        <taxon>Gunneridae</taxon>
        <taxon>Pentapetalae</taxon>
        <taxon>rosids</taxon>
        <taxon>fabids</taxon>
        <taxon>Fabales</taxon>
        <taxon>Fabaceae</taxon>
        <taxon>Papilionoideae</taxon>
        <taxon>50 kb inversion clade</taxon>
        <taxon>NPAAA clade</taxon>
        <taxon>Hologalegina</taxon>
        <taxon>IRL clade</taxon>
        <taxon>Fabeae</taxon>
        <taxon>Vicia</taxon>
    </lineage>
</organism>
<evidence type="ECO:0000313" key="5">
    <source>
        <dbReference type="Proteomes" id="UP001157006"/>
    </source>
</evidence>
<dbReference type="Proteomes" id="UP001157006">
    <property type="component" value="Chromosome 1L"/>
</dbReference>
<evidence type="ECO:0000313" key="4">
    <source>
        <dbReference type="EMBL" id="CAI8587257.1"/>
    </source>
</evidence>
<dbReference type="InterPro" id="IPR046431">
    <property type="entry name" value="FAF_dom"/>
</dbReference>
<evidence type="ECO:0000256" key="2">
    <source>
        <dbReference type="SAM" id="MobiDB-lite"/>
    </source>
</evidence>
<feature type="region of interest" description="Disordered" evidence="2">
    <location>
        <begin position="203"/>
        <end position="227"/>
    </location>
</feature>
<comment type="similarity">
    <text evidence="1">Belongs to the fantastic four family.</text>
</comment>
<protein>
    <recommendedName>
        <fullName evidence="3">FAF domain-containing protein</fullName>
    </recommendedName>
</protein>
<evidence type="ECO:0000256" key="1">
    <source>
        <dbReference type="ARBA" id="ARBA00008690"/>
    </source>
</evidence>
<reference evidence="4 5" key="1">
    <citation type="submission" date="2023-01" db="EMBL/GenBank/DDBJ databases">
        <authorList>
            <person name="Kreplak J."/>
        </authorList>
    </citation>
    <scope>NUCLEOTIDE SEQUENCE [LARGE SCALE GENOMIC DNA]</scope>
</reference>
<keyword evidence="5" id="KW-1185">Reference proteome</keyword>
<dbReference type="EMBL" id="OX451736">
    <property type="protein sequence ID" value="CAI8587257.1"/>
    <property type="molecule type" value="Genomic_DNA"/>
</dbReference>
<dbReference type="PANTHER" id="PTHR33155:SF4">
    <property type="entry name" value="PROTEIN FANTASTIC FOUR 3"/>
    <property type="match status" value="1"/>
</dbReference>
<dbReference type="Pfam" id="PF11250">
    <property type="entry name" value="FAF"/>
    <property type="match status" value="1"/>
</dbReference>
<sequence length="348" mass="40022">MATIVCHGLPSALDSHLVESRIHNLRLTSPKPLTNQPIDLPFKTCFLESNTKSNEDSWSSIQSLSKSNASNGLKESTYVHPNVKLPWQKLSSKSLELCTENLGNETGADILESSIDFFSLTSSSCDKLDTKEQKKNSCKNLRADKKERAKNFPPPLKSMRGLESLRVKPHRENGRLVMELTKVPSNVSCFQAERSNGRLRLSFWNEVDEDDTDDTDDEDEEEENTNEVEECIIDNENEVKDVEECIIDNEHEVKEVEEFIIDNENEANAIEECIIDNENEANAIEECIIDNENEEIYEVQTPTHRHKILRMEKYERESRRRCKEIGKHENHEKMASWSEPLWLTLVIS</sequence>